<name>A0A4Y3TTP4_9PROT</name>
<organism evidence="4 5">
    <name type="scientific">Acetobacter peroxydans</name>
    <dbReference type="NCBI Taxonomy" id="104098"/>
    <lineage>
        <taxon>Bacteria</taxon>
        <taxon>Pseudomonadati</taxon>
        <taxon>Pseudomonadota</taxon>
        <taxon>Alphaproteobacteria</taxon>
        <taxon>Acetobacterales</taxon>
        <taxon>Acetobacteraceae</taxon>
        <taxon>Acetobacter</taxon>
    </lineage>
</organism>
<sequence length="317" mass="33525">MTEHAPPPAPARTEMLDPRYDRLEQWPTATLLSALLDSQLDAAASVRAALPALETAMAEALPRLERGGRLFYIGAGTSGRLGLQDGVELIPTYGWPRARLVLLLAGGDAALFSPVEGAEDDEAEAVRAVQVHAPTPDDVVIGIAASGGTPYTCAAIAHAREAGSLTIGMACSPDSRLLAEAHCPVLTWTGAEVIAGSTRMKAGTAQKITLNLFSTGLMVRLGHTWRGQMVDMRLSNAKLVHRAHRMLRHLTDCTQPQAEAALKQADGSIKLATLLLRGQNMGLQPAQARSLLALCNGRLGQALERLGQPAPTQTCNG</sequence>
<dbReference type="InterPro" id="IPR040190">
    <property type="entry name" value="MURQ/GCKR"/>
</dbReference>
<dbReference type="Gene3D" id="1.10.8.1080">
    <property type="match status" value="1"/>
</dbReference>
<dbReference type="OrthoDB" id="9813395at2"/>
<dbReference type="PROSITE" id="PS51464">
    <property type="entry name" value="SIS"/>
    <property type="match status" value="1"/>
</dbReference>
<dbReference type="Proteomes" id="UP000317730">
    <property type="component" value="Unassembled WGS sequence"/>
</dbReference>
<dbReference type="GO" id="GO:0097367">
    <property type="term" value="F:carbohydrate derivative binding"/>
    <property type="evidence" value="ECO:0007669"/>
    <property type="project" value="InterPro"/>
</dbReference>
<feature type="domain" description="SIS" evidence="3">
    <location>
        <begin position="60"/>
        <end position="223"/>
    </location>
</feature>
<comment type="caution">
    <text evidence="4">The sequence shown here is derived from an EMBL/GenBank/DDBJ whole genome shotgun (WGS) entry which is preliminary data.</text>
</comment>
<dbReference type="RefSeq" id="WP_141375051.1">
    <property type="nucleotide sequence ID" value="NZ_BAPL01000015.1"/>
</dbReference>
<dbReference type="InterPro" id="IPR001347">
    <property type="entry name" value="SIS_dom"/>
</dbReference>
<evidence type="ECO:0000256" key="1">
    <source>
        <dbReference type="ARBA" id="ARBA00023239"/>
    </source>
</evidence>
<evidence type="ECO:0000313" key="4">
    <source>
        <dbReference type="EMBL" id="GEB85123.1"/>
    </source>
</evidence>
<keyword evidence="5" id="KW-1185">Reference proteome</keyword>
<dbReference type="GO" id="GO:0016803">
    <property type="term" value="F:ether hydrolase activity"/>
    <property type="evidence" value="ECO:0007669"/>
    <property type="project" value="TreeGrafter"/>
</dbReference>
<dbReference type="AlphaFoldDB" id="A0A4Y3TTP4"/>
<dbReference type="InterPro" id="IPR005488">
    <property type="entry name" value="Etherase_MurQ"/>
</dbReference>
<dbReference type="NCBIfam" id="NF003915">
    <property type="entry name" value="PRK05441.1"/>
    <property type="match status" value="1"/>
</dbReference>
<dbReference type="GO" id="GO:0016835">
    <property type="term" value="F:carbon-oxygen lyase activity"/>
    <property type="evidence" value="ECO:0007669"/>
    <property type="project" value="InterPro"/>
</dbReference>
<keyword evidence="2" id="KW-0119">Carbohydrate metabolism</keyword>
<dbReference type="InterPro" id="IPR046348">
    <property type="entry name" value="SIS_dom_sf"/>
</dbReference>
<dbReference type="CDD" id="cd05007">
    <property type="entry name" value="SIS_Etherase"/>
    <property type="match status" value="1"/>
</dbReference>
<dbReference type="EMBL" id="BJMV01000003">
    <property type="protein sequence ID" value="GEB85123.1"/>
    <property type="molecule type" value="Genomic_DNA"/>
</dbReference>
<evidence type="ECO:0000259" key="3">
    <source>
        <dbReference type="PROSITE" id="PS51464"/>
    </source>
</evidence>
<dbReference type="Pfam" id="PF22645">
    <property type="entry name" value="GKRP_SIS_N"/>
    <property type="match status" value="1"/>
</dbReference>
<dbReference type="PANTHER" id="PTHR10088:SF4">
    <property type="entry name" value="GLUCOKINASE REGULATORY PROTEIN"/>
    <property type="match status" value="1"/>
</dbReference>
<dbReference type="PANTHER" id="PTHR10088">
    <property type="entry name" value="GLUCOKINASE REGULATORY PROTEIN"/>
    <property type="match status" value="1"/>
</dbReference>
<dbReference type="InterPro" id="IPR005486">
    <property type="entry name" value="Glucokinase_regulatory_CS"/>
</dbReference>
<dbReference type="Pfam" id="PF20741">
    <property type="entry name" value="GKRP-like_C"/>
    <property type="match status" value="1"/>
</dbReference>
<keyword evidence="1" id="KW-0456">Lyase</keyword>
<dbReference type="SUPFAM" id="SSF53697">
    <property type="entry name" value="SIS domain"/>
    <property type="match status" value="1"/>
</dbReference>
<gene>
    <name evidence="4" type="primary">murQ</name>
    <name evidence="4" type="ORF">APE01nite_09200</name>
</gene>
<dbReference type="Gene3D" id="3.40.50.10490">
    <property type="entry name" value="Glucose-6-phosphate isomerase like protein, domain 1"/>
    <property type="match status" value="1"/>
</dbReference>
<proteinExistence type="predicted"/>
<dbReference type="GO" id="GO:0046348">
    <property type="term" value="P:amino sugar catabolic process"/>
    <property type="evidence" value="ECO:0007669"/>
    <property type="project" value="InterPro"/>
</dbReference>
<dbReference type="NCBIfam" id="NF009222">
    <property type="entry name" value="PRK12570.1"/>
    <property type="match status" value="1"/>
</dbReference>
<reference evidence="4 5" key="1">
    <citation type="submission" date="2019-06" db="EMBL/GenBank/DDBJ databases">
        <title>Whole genome shotgun sequence of Acetobacter peroxydans NBRC 13755.</title>
        <authorList>
            <person name="Hosoyama A."/>
            <person name="Uohara A."/>
            <person name="Ohji S."/>
            <person name="Ichikawa N."/>
        </authorList>
    </citation>
    <scope>NUCLEOTIDE SEQUENCE [LARGE SCALE GENOMIC DNA]</scope>
    <source>
        <strain evidence="4 5">NBRC 13755</strain>
    </source>
</reference>
<evidence type="ECO:0000313" key="5">
    <source>
        <dbReference type="Proteomes" id="UP000317730"/>
    </source>
</evidence>
<dbReference type="GO" id="GO:0009254">
    <property type="term" value="P:peptidoglycan turnover"/>
    <property type="evidence" value="ECO:0007669"/>
    <property type="project" value="TreeGrafter"/>
</dbReference>
<dbReference type="PROSITE" id="PS01272">
    <property type="entry name" value="GCKR"/>
    <property type="match status" value="1"/>
</dbReference>
<evidence type="ECO:0000256" key="2">
    <source>
        <dbReference type="ARBA" id="ARBA00023277"/>
    </source>
</evidence>
<protein>
    <submittedName>
        <fullName evidence="4">N-acetylmuramic acid 6-phosphate etherase</fullName>
    </submittedName>
</protein>
<accession>A0A4Y3TTP4</accession>